<comment type="caution">
    <text evidence="6">Lacks conserved residue(s) required for the propagation of feature annotation.</text>
</comment>
<keyword evidence="9" id="KW-1185">Reference proteome</keyword>
<evidence type="ECO:0000256" key="1">
    <source>
        <dbReference type="ARBA" id="ARBA00004141"/>
    </source>
</evidence>
<proteinExistence type="inferred from homology"/>
<evidence type="ECO:0000313" key="8">
    <source>
        <dbReference type="EMBL" id="KAJ3039256.1"/>
    </source>
</evidence>
<dbReference type="InterPro" id="IPR049555">
    <property type="entry name" value="GDT1-like_CS"/>
</dbReference>
<gene>
    <name evidence="8" type="ORF">HK097_002893</name>
</gene>
<feature type="compositionally biased region" description="Acidic residues" evidence="7">
    <location>
        <begin position="89"/>
        <end position="102"/>
    </location>
</feature>
<evidence type="ECO:0000256" key="4">
    <source>
        <dbReference type="ARBA" id="ARBA00022989"/>
    </source>
</evidence>
<keyword evidence="5 6" id="KW-0472">Membrane</keyword>
<evidence type="ECO:0000256" key="3">
    <source>
        <dbReference type="ARBA" id="ARBA00022692"/>
    </source>
</evidence>
<name>A0AAD5WXI5_9FUNG</name>
<feature type="compositionally biased region" description="Basic and acidic residues" evidence="7">
    <location>
        <begin position="158"/>
        <end position="171"/>
    </location>
</feature>
<feature type="non-terminal residue" evidence="8">
    <location>
        <position position="223"/>
    </location>
</feature>
<feature type="transmembrane region" description="Helical" evidence="6">
    <location>
        <begin position="61"/>
        <end position="79"/>
    </location>
</feature>
<comment type="similarity">
    <text evidence="2 6">Belongs to the GDT1 family.</text>
</comment>
<dbReference type="EMBL" id="JADGJD010001654">
    <property type="protein sequence ID" value="KAJ3039256.1"/>
    <property type="molecule type" value="Genomic_DNA"/>
</dbReference>
<evidence type="ECO:0000313" key="9">
    <source>
        <dbReference type="Proteomes" id="UP001212841"/>
    </source>
</evidence>
<evidence type="ECO:0000256" key="2">
    <source>
        <dbReference type="ARBA" id="ARBA00009190"/>
    </source>
</evidence>
<dbReference type="PANTHER" id="PTHR12608:SF1">
    <property type="entry name" value="TRANSMEMBRANE PROTEIN 165"/>
    <property type="match status" value="1"/>
</dbReference>
<comment type="subcellular location">
    <subcellularLocation>
        <location evidence="1 6">Membrane</location>
        <topology evidence="1 6">Multi-pass membrane protein</topology>
    </subcellularLocation>
</comment>
<dbReference type="Proteomes" id="UP001212841">
    <property type="component" value="Unassembled WGS sequence"/>
</dbReference>
<dbReference type="PANTHER" id="PTHR12608">
    <property type="entry name" value="TRANSMEMBRANE PROTEIN HTP-1 RELATED"/>
    <property type="match status" value="1"/>
</dbReference>
<comment type="caution">
    <text evidence="8">The sequence shown here is derived from an EMBL/GenBank/DDBJ whole genome shotgun (WGS) entry which is preliminary data.</text>
</comment>
<evidence type="ECO:0000256" key="7">
    <source>
        <dbReference type="SAM" id="MobiDB-lite"/>
    </source>
</evidence>
<keyword evidence="3 6" id="KW-0812">Transmembrane</keyword>
<organism evidence="8 9">
    <name type="scientific">Rhizophlyctis rosea</name>
    <dbReference type="NCBI Taxonomy" id="64517"/>
    <lineage>
        <taxon>Eukaryota</taxon>
        <taxon>Fungi</taxon>
        <taxon>Fungi incertae sedis</taxon>
        <taxon>Chytridiomycota</taxon>
        <taxon>Chytridiomycota incertae sedis</taxon>
        <taxon>Chytridiomycetes</taxon>
        <taxon>Rhizophlyctidales</taxon>
        <taxon>Rhizophlyctidaceae</taxon>
        <taxon>Rhizophlyctis</taxon>
    </lineage>
</organism>
<protein>
    <recommendedName>
        <fullName evidence="6">GDT1 family protein</fullName>
    </recommendedName>
</protein>
<feature type="transmembrane region" description="Helical" evidence="6">
    <location>
        <begin position="31"/>
        <end position="49"/>
    </location>
</feature>
<dbReference type="PROSITE" id="PS01214">
    <property type="entry name" value="UPF0016"/>
    <property type="match status" value="1"/>
</dbReference>
<accession>A0AAD5WXI5</accession>
<feature type="compositionally biased region" description="Basic and acidic residues" evidence="7">
    <location>
        <begin position="125"/>
        <end position="142"/>
    </location>
</feature>
<evidence type="ECO:0000256" key="6">
    <source>
        <dbReference type="RuleBase" id="RU365102"/>
    </source>
</evidence>
<evidence type="ECO:0000256" key="5">
    <source>
        <dbReference type="ARBA" id="ARBA00023136"/>
    </source>
</evidence>
<sequence length="223" mass="24309">MSFLIIVISEIGDKTFFIAAIMSMKHPRLQIFSAAISALLVMTVLSAYLGHVVPNLISKKHTQLLAALLFFLFGIKMIWDARGMTGDEGKEELEEVQQELDGEEAKKRDEEMELGEVESSAPARRSGEATRRSGETSRKADEDGNGALPDSGNASGDGGDHAGEEDKEALIAKKKRKPQGGKVGKRDLGEGCMNLAQLLFSPVWIQAFVLTFLAEWGDRSQIA</sequence>
<dbReference type="Pfam" id="PF01169">
    <property type="entry name" value="GDT1"/>
    <property type="match status" value="1"/>
</dbReference>
<dbReference type="AlphaFoldDB" id="A0AAD5WXI5"/>
<feature type="region of interest" description="Disordered" evidence="7">
    <location>
        <begin position="89"/>
        <end position="187"/>
    </location>
</feature>
<dbReference type="GO" id="GO:0005384">
    <property type="term" value="F:manganese ion transmembrane transporter activity"/>
    <property type="evidence" value="ECO:0007669"/>
    <property type="project" value="TreeGrafter"/>
</dbReference>
<dbReference type="GO" id="GO:0032472">
    <property type="term" value="P:Golgi calcium ion transport"/>
    <property type="evidence" value="ECO:0007669"/>
    <property type="project" value="TreeGrafter"/>
</dbReference>
<reference evidence="8" key="1">
    <citation type="submission" date="2020-05" db="EMBL/GenBank/DDBJ databases">
        <title>Phylogenomic resolution of chytrid fungi.</title>
        <authorList>
            <person name="Stajich J.E."/>
            <person name="Amses K."/>
            <person name="Simmons R."/>
            <person name="Seto K."/>
            <person name="Myers J."/>
            <person name="Bonds A."/>
            <person name="Quandt C.A."/>
            <person name="Barry K."/>
            <person name="Liu P."/>
            <person name="Grigoriev I."/>
            <person name="Longcore J.E."/>
            <person name="James T.Y."/>
        </authorList>
    </citation>
    <scope>NUCLEOTIDE SEQUENCE</scope>
    <source>
        <strain evidence="8">JEL0318</strain>
    </source>
</reference>
<dbReference type="GO" id="GO:0005794">
    <property type="term" value="C:Golgi apparatus"/>
    <property type="evidence" value="ECO:0007669"/>
    <property type="project" value="TreeGrafter"/>
</dbReference>
<dbReference type="GO" id="GO:0015085">
    <property type="term" value="F:calcium ion transmembrane transporter activity"/>
    <property type="evidence" value="ECO:0007669"/>
    <property type="project" value="TreeGrafter"/>
</dbReference>
<dbReference type="GO" id="GO:0032468">
    <property type="term" value="P:Golgi calcium ion homeostasis"/>
    <property type="evidence" value="ECO:0007669"/>
    <property type="project" value="TreeGrafter"/>
</dbReference>
<keyword evidence="4 6" id="KW-1133">Transmembrane helix</keyword>
<dbReference type="InterPro" id="IPR001727">
    <property type="entry name" value="GDT1-like"/>
</dbReference>
<dbReference type="GO" id="GO:0000329">
    <property type="term" value="C:fungal-type vacuole membrane"/>
    <property type="evidence" value="ECO:0007669"/>
    <property type="project" value="TreeGrafter"/>
</dbReference>